<feature type="region of interest" description="Disordered" evidence="2">
    <location>
        <begin position="1"/>
        <end position="42"/>
    </location>
</feature>
<dbReference type="SMART" id="SM00268">
    <property type="entry name" value="ACTIN"/>
    <property type="match status" value="1"/>
</dbReference>
<keyword evidence="4" id="KW-1185">Reference proteome</keyword>
<dbReference type="Pfam" id="PF00022">
    <property type="entry name" value="Actin"/>
    <property type="match status" value="1"/>
</dbReference>
<dbReference type="Proteomes" id="UP000030752">
    <property type="component" value="Unassembled WGS sequence"/>
</dbReference>
<feature type="compositionally biased region" description="Polar residues" evidence="2">
    <location>
        <begin position="18"/>
        <end position="42"/>
    </location>
</feature>
<dbReference type="Gene3D" id="3.30.420.40">
    <property type="match status" value="2"/>
</dbReference>
<name>W2SEI5_CYPE1</name>
<dbReference type="Gene3D" id="3.90.640.10">
    <property type="entry name" value="Actin, Chain A, domain 4"/>
    <property type="match status" value="1"/>
</dbReference>
<evidence type="ECO:0000256" key="2">
    <source>
        <dbReference type="SAM" id="MobiDB-lite"/>
    </source>
</evidence>
<dbReference type="OrthoDB" id="337660at2759"/>
<proteinExistence type="inferred from homology"/>
<organism evidence="3 4">
    <name type="scientific">Cyphellophora europaea (strain CBS 101466)</name>
    <name type="common">Phialophora europaea</name>
    <dbReference type="NCBI Taxonomy" id="1220924"/>
    <lineage>
        <taxon>Eukaryota</taxon>
        <taxon>Fungi</taxon>
        <taxon>Dikarya</taxon>
        <taxon>Ascomycota</taxon>
        <taxon>Pezizomycotina</taxon>
        <taxon>Eurotiomycetes</taxon>
        <taxon>Chaetothyriomycetidae</taxon>
        <taxon>Chaetothyriales</taxon>
        <taxon>Cyphellophoraceae</taxon>
        <taxon>Cyphellophora</taxon>
    </lineage>
</organism>
<evidence type="ECO:0000313" key="3">
    <source>
        <dbReference type="EMBL" id="ETN47035.1"/>
    </source>
</evidence>
<evidence type="ECO:0008006" key="5">
    <source>
        <dbReference type="Google" id="ProtNLM"/>
    </source>
</evidence>
<dbReference type="STRING" id="1220924.W2SEI5"/>
<dbReference type="InParanoid" id="W2SEI5"/>
<comment type="similarity">
    <text evidence="1">Belongs to the actin family.</text>
</comment>
<dbReference type="GeneID" id="19968564"/>
<dbReference type="InterPro" id="IPR043129">
    <property type="entry name" value="ATPase_NBD"/>
</dbReference>
<dbReference type="SUPFAM" id="SSF53067">
    <property type="entry name" value="Actin-like ATPase domain"/>
    <property type="match status" value="2"/>
</dbReference>
<evidence type="ECO:0000256" key="1">
    <source>
        <dbReference type="RuleBase" id="RU000487"/>
    </source>
</evidence>
<dbReference type="PANTHER" id="PTHR11937">
    <property type="entry name" value="ACTIN"/>
    <property type="match status" value="1"/>
</dbReference>
<dbReference type="HOGENOM" id="CLU_023246_0_0_1"/>
<dbReference type="EMBL" id="KB822711">
    <property type="protein sequence ID" value="ETN47035.1"/>
    <property type="molecule type" value="Genomic_DNA"/>
</dbReference>
<protein>
    <recommendedName>
        <fullName evidence="5">Actin-related protein RO7</fullName>
    </recommendedName>
</protein>
<evidence type="ECO:0000313" key="4">
    <source>
        <dbReference type="Proteomes" id="UP000030752"/>
    </source>
</evidence>
<dbReference type="VEuPathDB" id="FungiDB:HMPREF1541_01225"/>
<dbReference type="RefSeq" id="XP_008711747.1">
    <property type="nucleotide sequence ID" value="XM_008713525.1"/>
</dbReference>
<sequence>MASTTASAIRPSLRDNRQPSGSPHTPTSRFISSTYSSPGSTFRQEEDAVIIELDPRGLSAGFEGESGPQCFIPFCPDGARRVGDYRQWLPGYKCSNATLAETVSGYELWRNDLGLDGNALDLGLLEDRLERAVREAYNTYLLTDVGVARLVLVLPSLVPHPVLSTIITLLFERWKYASIALLPKPTMCLAAAGIRSGIVIDFGWEETSVTPIYEYRELQSMRSTRSMKHLTLRVGEWLRAIAEQQTVAGGQTLTCDFDFVEDTISRIATCATSNRDDQTPSEEMQQLSLAESEVQDAINLDWPTTTSTQSVPVPRSELSRLVNECFFGLPNQDSPDDEELPLGRLLYHKLLQLPADVRGLCISRLMFVGQGAPIPGLKQETIAQLKAHIKAHGWTPVRGTHVQKQRKGLVEMAQARTTPVDVRFDTVPPAGKDYVEEKLQKQKAKEAQQQDVQGHVRVIDSLGAWAGASLLASLKVKGVVEIERNKFLDHGLAGASREVDVSVVPQQRMSTLGIGAAKGSDRTSWTLGSWG</sequence>
<dbReference type="eggNOG" id="KOG0676">
    <property type="taxonomic scope" value="Eukaryota"/>
</dbReference>
<accession>W2SEI5</accession>
<dbReference type="AlphaFoldDB" id="W2SEI5"/>
<gene>
    <name evidence="3" type="ORF">HMPREF1541_01225</name>
</gene>
<dbReference type="InterPro" id="IPR004000">
    <property type="entry name" value="Actin"/>
</dbReference>
<reference evidence="3 4" key="1">
    <citation type="submission" date="2013-03" db="EMBL/GenBank/DDBJ databases">
        <title>The Genome Sequence of Phialophora europaea CBS 101466.</title>
        <authorList>
            <consortium name="The Broad Institute Genomics Platform"/>
            <person name="Cuomo C."/>
            <person name="de Hoog S."/>
            <person name="Gorbushina A."/>
            <person name="Walker B."/>
            <person name="Young S.K."/>
            <person name="Zeng Q."/>
            <person name="Gargeya S."/>
            <person name="Fitzgerald M."/>
            <person name="Haas B."/>
            <person name="Abouelleil A."/>
            <person name="Allen A.W."/>
            <person name="Alvarado L."/>
            <person name="Arachchi H.M."/>
            <person name="Berlin A.M."/>
            <person name="Chapman S.B."/>
            <person name="Gainer-Dewar J."/>
            <person name="Goldberg J."/>
            <person name="Griggs A."/>
            <person name="Gujja S."/>
            <person name="Hansen M."/>
            <person name="Howarth C."/>
            <person name="Imamovic A."/>
            <person name="Ireland A."/>
            <person name="Larimer J."/>
            <person name="McCowan C."/>
            <person name="Murphy C."/>
            <person name="Pearson M."/>
            <person name="Poon T.W."/>
            <person name="Priest M."/>
            <person name="Roberts A."/>
            <person name="Saif S."/>
            <person name="Shea T."/>
            <person name="Sisk P."/>
            <person name="Sykes S."/>
            <person name="Wortman J."/>
            <person name="Nusbaum C."/>
            <person name="Birren B."/>
        </authorList>
    </citation>
    <scope>NUCLEOTIDE SEQUENCE [LARGE SCALE GENOMIC DNA]</scope>
    <source>
        <strain evidence="3 4">CBS 101466</strain>
    </source>
</reference>